<proteinExistence type="predicted"/>
<evidence type="ECO:0000256" key="6">
    <source>
        <dbReference type="SAM" id="Phobius"/>
    </source>
</evidence>
<dbReference type="GO" id="GO:0005886">
    <property type="term" value="C:plasma membrane"/>
    <property type="evidence" value="ECO:0007669"/>
    <property type="project" value="UniProtKB-SubCell"/>
</dbReference>
<evidence type="ECO:0000313" key="7">
    <source>
        <dbReference type="EMBL" id="CRF31996.1"/>
    </source>
</evidence>
<feature type="transmembrane region" description="Helical" evidence="6">
    <location>
        <begin position="102"/>
        <end position="123"/>
    </location>
</feature>
<evidence type="ECO:0000256" key="2">
    <source>
        <dbReference type="ARBA" id="ARBA00022475"/>
    </source>
</evidence>
<evidence type="ECO:0000256" key="5">
    <source>
        <dbReference type="ARBA" id="ARBA00023136"/>
    </source>
</evidence>
<dbReference type="Proteomes" id="UP000043763">
    <property type="component" value="Unassembled WGS sequence"/>
</dbReference>
<protein>
    <submittedName>
        <fullName evidence="7">ABC transporter permease</fullName>
    </submittedName>
</protein>
<feature type="transmembrane region" description="Helical" evidence="6">
    <location>
        <begin position="211"/>
        <end position="229"/>
    </location>
</feature>
<evidence type="ECO:0000313" key="8">
    <source>
        <dbReference type="Proteomes" id="UP000043763"/>
    </source>
</evidence>
<dbReference type="EMBL" id="CVLB01000001">
    <property type="protein sequence ID" value="CRF31996.1"/>
    <property type="molecule type" value="Genomic_DNA"/>
</dbReference>
<name>A0A0G4K4F1_9SPIR</name>
<keyword evidence="2" id="KW-1003">Cell membrane</keyword>
<evidence type="ECO:0000256" key="3">
    <source>
        <dbReference type="ARBA" id="ARBA00022692"/>
    </source>
</evidence>
<dbReference type="RefSeq" id="WP_008732202.1">
    <property type="nucleotide sequence ID" value="NZ_CVLB01000001.1"/>
</dbReference>
<keyword evidence="4 6" id="KW-1133">Transmembrane helix</keyword>
<accession>A0A0G4K4F1</accession>
<dbReference type="PANTHER" id="PTHR30294:SF29">
    <property type="entry name" value="MULTIDRUG ABC TRANSPORTER PERMEASE YBHS-RELATED"/>
    <property type="match status" value="1"/>
</dbReference>
<evidence type="ECO:0000256" key="4">
    <source>
        <dbReference type="ARBA" id="ARBA00022989"/>
    </source>
</evidence>
<dbReference type="Pfam" id="PF12730">
    <property type="entry name" value="ABC2_membrane_4"/>
    <property type="match status" value="1"/>
</dbReference>
<dbReference type="AlphaFoldDB" id="A0A0G4K4F1"/>
<dbReference type="InterPro" id="IPR051449">
    <property type="entry name" value="ABC-2_transporter_component"/>
</dbReference>
<organism evidence="7 8">
    <name type="scientific">Brachyspira suanatina</name>
    <dbReference type="NCBI Taxonomy" id="381802"/>
    <lineage>
        <taxon>Bacteria</taxon>
        <taxon>Pseudomonadati</taxon>
        <taxon>Spirochaetota</taxon>
        <taxon>Spirochaetia</taxon>
        <taxon>Brachyspirales</taxon>
        <taxon>Brachyspiraceae</taxon>
        <taxon>Brachyspira</taxon>
    </lineage>
</organism>
<dbReference type="GeneID" id="63963587"/>
<gene>
    <name evidence="7" type="ORF">BRSU_0506</name>
</gene>
<keyword evidence="5 6" id="KW-0472">Membrane</keyword>
<dbReference type="OrthoDB" id="9794512at2"/>
<feature type="transmembrane region" description="Helical" evidence="6">
    <location>
        <begin position="129"/>
        <end position="152"/>
    </location>
</feature>
<feature type="transmembrane region" description="Helical" evidence="6">
    <location>
        <begin position="53"/>
        <end position="72"/>
    </location>
</feature>
<feature type="transmembrane region" description="Helical" evidence="6">
    <location>
        <begin position="159"/>
        <end position="179"/>
    </location>
</feature>
<evidence type="ECO:0000256" key="1">
    <source>
        <dbReference type="ARBA" id="ARBA00004651"/>
    </source>
</evidence>
<sequence length="235" mass="26470">MRNIYVVFSREIQSFYVSPLYYILGFIYLALTGYFFTIEIYYSRLAVMENTMYNIGFFTILFLSILCMKLIAEERASGTFELIMTAPITSLQYVLGKYLSVLVVYASLLVMTFVYPILLMVFGKPDIGVIFSGYLGLFLLGTAILGLGLIATSISKSQLVAAILGVSMGIFAYIINWLSEMFTGASKILNAISITTYFSDFTKGMIDIQNVIFFLIWAVACISISTMFVESYKWQ</sequence>
<keyword evidence="3 6" id="KW-0812">Transmembrane</keyword>
<keyword evidence="8" id="KW-1185">Reference proteome</keyword>
<reference evidence="8" key="1">
    <citation type="submission" date="2015-04" db="EMBL/GenBank/DDBJ databases">
        <authorList>
            <person name="Mushtaq Mamoona"/>
        </authorList>
    </citation>
    <scope>NUCLEOTIDE SEQUENCE [LARGE SCALE GENOMIC DNA]</scope>
    <source>
        <strain evidence="8">AN4859/03</strain>
    </source>
</reference>
<feature type="transmembrane region" description="Helical" evidence="6">
    <location>
        <begin position="20"/>
        <end position="41"/>
    </location>
</feature>
<comment type="subcellular location">
    <subcellularLocation>
        <location evidence="1">Cell membrane</location>
        <topology evidence="1">Multi-pass membrane protein</topology>
    </subcellularLocation>
</comment>
<dbReference type="PANTHER" id="PTHR30294">
    <property type="entry name" value="MEMBRANE COMPONENT OF ABC TRANSPORTER YHHJ-RELATED"/>
    <property type="match status" value="1"/>
</dbReference>